<dbReference type="EMBL" id="CP012543">
    <property type="protein sequence ID" value="QCD47949.1"/>
    <property type="molecule type" value="Genomic_DNA"/>
</dbReference>
<accession>A0A6G5QQP1</accession>
<dbReference type="InterPro" id="IPR025387">
    <property type="entry name" value="DUF4299"/>
</dbReference>
<dbReference type="Proteomes" id="UP000502377">
    <property type="component" value="Chromosome"/>
</dbReference>
<sequence>MSITFFVKNKKKFLVGLAPVMSVEEALRLVPNLSQFNADEDDEEFDADGFYGAKLSELDCLVAGTDGLSGRGFEIGYEDGAYNVRIGTPSTRTDWKIALEYLKNLAIKMDGEIVSEDGEKFSAQNIESFNYEHDIRAGLEAIEQNLQKEAQISTIYGIRNEVSFDKKIMTRILGAKDPAGEFSKFVTDIQNIDAYFANQMFYRRNDNGEIIGQYVLSQGVVTALPYEPSVEYKNLQMLGDEKVARWSVAIFGGEGDDEEKYEILATLKYENFIQNLPKVKYEFIDAKNIVVSAFSKAEFDELIAKCGEEGLAD</sequence>
<dbReference type="AlphaFoldDB" id="A0A6G5QQP1"/>
<organism evidence="1 2">
    <name type="scientific">Campylobacter rectus</name>
    <name type="common">Wolinella recta</name>
    <dbReference type="NCBI Taxonomy" id="203"/>
    <lineage>
        <taxon>Bacteria</taxon>
        <taxon>Pseudomonadati</taxon>
        <taxon>Campylobacterota</taxon>
        <taxon>Epsilonproteobacteria</taxon>
        <taxon>Campylobacterales</taxon>
        <taxon>Campylobacteraceae</taxon>
        <taxon>Campylobacter</taxon>
    </lineage>
</organism>
<dbReference type="KEGG" id="crx:CRECT_2367"/>
<gene>
    <name evidence="1" type="ORF">CRECT_2367</name>
</gene>
<proteinExistence type="predicted"/>
<protein>
    <submittedName>
        <fullName evidence="1">Putative DUF4299 domain protein</fullName>
    </submittedName>
</protein>
<dbReference type="Pfam" id="PF14132">
    <property type="entry name" value="DUF4299"/>
    <property type="match status" value="1"/>
</dbReference>
<evidence type="ECO:0000313" key="1">
    <source>
        <dbReference type="EMBL" id="QCD47949.1"/>
    </source>
</evidence>
<name>A0A6G5QQP1_CAMRE</name>
<reference evidence="1 2" key="1">
    <citation type="submission" date="2016-07" db="EMBL/GenBank/DDBJ databases">
        <title>Comparative genomics of the Campylobacter concisus group.</title>
        <authorList>
            <person name="Miller W.G."/>
            <person name="Yee E."/>
            <person name="Chapman M.H."/>
            <person name="Huynh S."/>
            <person name="Bono J.L."/>
            <person name="On S.L.W."/>
            <person name="StLeger J."/>
            <person name="Foster G."/>
            <person name="Parker C.T."/>
        </authorList>
    </citation>
    <scope>NUCLEOTIDE SEQUENCE [LARGE SCALE GENOMIC DNA]</scope>
    <source>
        <strain evidence="1 2">ATCC 33238</strain>
    </source>
</reference>
<evidence type="ECO:0000313" key="2">
    <source>
        <dbReference type="Proteomes" id="UP000502377"/>
    </source>
</evidence>
<dbReference type="RefSeq" id="WP_002944176.1">
    <property type="nucleotide sequence ID" value="NZ_CP012543.1"/>
</dbReference>